<dbReference type="GO" id="GO:0046872">
    <property type="term" value="F:metal ion binding"/>
    <property type="evidence" value="ECO:0007669"/>
    <property type="project" value="UniProtKB-KW"/>
</dbReference>
<protein>
    <recommendedName>
        <fullName evidence="7">DM domain-containing protein</fullName>
    </recommendedName>
</protein>
<reference evidence="8" key="1">
    <citation type="submission" date="2023-10" db="EMBL/GenBank/DDBJ databases">
        <title>Genome assemblies of two species of porcelain crab, Petrolisthes cinctipes and Petrolisthes manimaculis (Anomura: Porcellanidae).</title>
        <authorList>
            <person name="Angst P."/>
        </authorList>
    </citation>
    <scope>NUCLEOTIDE SEQUENCE</scope>
    <source>
        <strain evidence="8">PB745_01</strain>
        <tissue evidence="8">Gill</tissue>
    </source>
</reference>
<comment type="caution">
    <text evidence="8">The sequence shown here is derived from an EMBL/GenBank/DDBJ whole genome shotgun (WGS) entry which is preliminary data.</text>
</comment>
<name>A0AAE1GDQ5_PETCI</name>
<keyword evidence="4 5" id="KW-0539">Nucleus</keyword>
<dbReference type="PROSITE" id="PS50809">
    <property type="entry name" value="DM_2"/>
    <property type="match status" value="1"/>
</dbReference>
<keyword evidence="3 5" id="KW-0238">DNA-binding</keyword>
<evidence type="ECO:0000256" key="4">
    <source>
        <dbReference type="ARBA" id="ARBA00023242"/>
    </source>
</evidence>
<dbReference type="EMBL" id="JAWQEG010000453">
    <property type="protein sequence ID" value="KAK3889966.1"/>
    <property type="molecule type" value="Genomic_DNA"/>
</dbReference>
<feature type="DNA-binding region" description="DM" evidence="5">
    <location>
        <begin position="51"/>
        <end position="99"/>
    </location>
</feature>
<dbReference type="Gene3D" id="4.10.1040.10">
    <property type="entry name" value="DM DNA-binding domain"/>
    <property type="match status" value="1"/>
</dbReference>
<keyword evidence="2 5" id="KW-0862">Zinc</keyword>
<dbReference type="PANTHER" id="PTHR12322">
    <property type="entry name" value="DOUBLESEX AND MAB-3 RELATED TRANSCRIPTION FACTOR DMRT"/>
    <property type="match status" value="1"/>
</dbReference>
<dbReference type="InterPro" id="IPR026607">
    <property type="entry name" value="DMRT"/>
</dbReference>
<proteinExistence type="predicted"/>
<dbReference type="GO" id="GO:0005634">
    <property type="term" value="C:nucleus"/>
    <property type="evidence" value="ECO:0007669"/>
    <property type="project" value="UniProtKB-SubCell"/>
</dbReference>
<feature type="domain" description="DM" evidence="7">
    <location>
        <begin position="51"/>
        <end position="99"/>
    </location>
</feature>
<sequence>MHQQRLWRHRKDTWRKEGRDVMDPTVGGGGGVMRNVSVDGEGGANSKKQKCDMCRNHYQMKEKRGHKNVCPFQNCQCDYCGLTRKRQDVMRHYQLVKRSKVITSQQASQKQVEAYEYVMQVTRELAQFPLD</sequence>
<evidence type="ECO:0000256" key="6">
    <source>
        <dbReference type="SAM" id="MobiDB-lite"/>
    </source>
</evidence>
<evidence type="ECO:0000256" key="5">
    <source>
        <dbReference type="PROSITE-ProRule" id="PRU00070"/>
    </source>
</evidence>
<dbReference type="GO" id="GO:0007548">
    <property type="term" value="P:sex differentiation"/>
    <property type="evidence" value="ECO:0007669"/>
    <property type="project" value="TreeGrafter"/>
</dbReference>
<feature type="compositionally biased region" description="Basic residues" evidence="6">
    <location>
        <begin position="1"/>
        <end position="13"/>
    </location>
</feature>
<evidence type="ECO:0000313" key="9">
    <source>
        <dbReference type="Proteomes" id="UP001286313"/>
    </source>
</evidence>
<evidence type="ECO:0000313" key="8">
    <source>
        <dbReference type="EMBL" id="KAK3889966.1"/>
    </source>
</evidence>
<dbReference type="InterPro" id="IPR001275">
    <property type="entry name" value="DM_DNA-bd"/>
</dbReference>
<dbReference type="GO" id="GO:0000981">
    <property type="term" value="F:DNA-binding transcription factor activity, RNA polymerase II-specific"/>
    <property type="evidence" value="ECO:0007669"/>
    <property type="project" value="TreeGrafter"/>
</dbReference>
<evidence type="ECO:0000259" key="7">
    <source>
        <dbReference type="PROSITE" id="PS50809"/>
    </source>
</evidence>
<dbReference type="PANTHER" id="PTHR12322:SF53">
    <property type="entry name" value="DOUBLESEX-MAB RELATED 11E"/>
    <property type="match status" value="1"/>
</dbReference>
<dbReference type="SUPFAM" id="SSF82927">
    <property type="entry name" value="Cysteine-rich DNA binding domain, (DM domain)"/>
    <property type="match status" value="1"/>
</dbReference>
<evidence type="ECO:0000256" key="3">
    <source>
        <dbReference type="ARBA" id="ARBA00023125"/>
    </source>
</evidence>
<comment type="subcellular location">
    <subcellularLocation>
        <location evidence="5">Nucleus</location>
    </subcellularLocation>
</comment>
<feature type="region of interest" description="Disordered" evidence="6">
    <location>
        <begin position="1"/>
        <end position="48"/>
    </location>
</feature>
<keyword evidence="9" id="KW-1185">Reference proteome</keyword>
<dbReference type="Proteomes" id="UP001286313">
    <property type="component" value="Unassembled WGS sequence"/>
</dbReference>
<gene>
    <name evidence="8" type="ORF">Pcinc_006118</name>
</gene>
<organism evidence="8 9">
    <name type="scientific">Petrolisthes cinctipes</name>
    <name type="common">Flat porcelain crab</name>
    <dbReference type="NCBI Taxonomy" id="88211"/>
    <lineage>
        <taxon>Eukaryota</taxon>
        <taxon>Metazoa</taxon>
        <taxon>Ecdysozoa</taxon>
        <taxon>Arthropoda</taxon>
        <taxon>Crustacea</taxon>
        <taxon>Multicrustacea</taxon>
        <taxon>Malacostraca</taxon>
        <taxon>Eumalacostraca</taxon>
        <taxon>Eucarida</taxon>
        <taxon>Decapoda</taxon>
        <taxon>Pleocyemata</taxon>
        <taxon>Anomura</taxon>
        <taxon>Galatheoidea</taxon>
        <taxon>Porcellanidae</taxon>
        <taxon>Petrolisthes</taxon>
    </lineage>
</organism>
<keyword evidence="1 5" id="KW-0479">Metal-binding</keyword>
<dbReference type="SMART" id="SM00301">
    <property type="entry name" value="DM"/>
    <property type="match status" value="1"/>
</dbReference>
<accession>A0AAE1GDQ5</accession>
<dbReference type="GO" id="GO:0000978">
    <property type="term" value="F:RNA polymerase II cis-regulatory region sequence-specific DNA binding"/>
    <property type="evidence" value="ECO:0007669"/>
    <property type="project" value="TreeGrafter"/>
</dbReference>
<evidence type="ECO:0000256" key="1">
    <source>
        <dbReference type="ARBA" id="ARBA00022723"/>
    </source>
</evidence>
<evidence type="ECO:0000256" key="2">
    <source>
        <dbReference type="ARBA" id="ARBA00022833"/>
    </source>
</evidence>
<dbReference type="Pfam" id="PF00751">
    <property type="entry name" value="DM"/>
    <property type="match status" value="1"/>
</dbReference>
<dbReference type="PROSITE" id="PS40000">
    <property type="entry name" value="DM_1"/>
    <property type="match status" value="1"/>
</dbReference>
<dbReference type="AlphaFoldDB" id="A0AAE1GDQ5"/>
<dbReference type="InterPro" id="IPR036407">
    <property type="entry name" value="DM_DNA-bd_sf"/>
</dbReference>